<name>A0A1I8I079_9PLAT</name>
<organism evidence="7 9">
    <name type="scientific">Macrostomum lignano</name>
    <dbReference type="NCBI Taxonomy" id="282301"/>
    <lineage>
        <taxon>Eukaryota</taxon>
        <taxon>Metazoa</taxon>
        <taxon>Spiralia</taxon>
        <taxon>Lophotrochozoa</taxon>
        <taxon>Platyhelminthes</taxon>
        <taxon>Rhabditophora</taxon>
        <taxon>Macrostomorpha</taxon>
        <taxon>Macrostomida</taxon>
        <taxon>Macrostomidae</taxon>
        <taxon>Macrostomum</taxon>
    </lineage>
</organism>
<reference evidence="8 9" key="1">
    <citation type="submission" date="2016-11" db="UniProtKB">
        <authorList>
            <consortium name="WormBaseParasite"/>
        </authorList>
    </citation>
    <scope>IDENTIFICATION</scope>
</reference>
<evidence type="ECO:0000313" key="8">
    <source>
        <dbReference type="WBParaSite" id="maker-uti_cns_0008108-snap-gene-0.3-mRNA-1"/>
    </source>
</evidence>
<dbReference type="CDD" id="cd13228">
    <property type="entry name" value="PHear_NECAP"/>
    <property type="match status" value="1"/>
</dbReference>
<keyword evidence="7" id="KW-1185">Reference proteome</keyword>
<feature type="domain" description="NECAP PHear" evidence="6">
    <location>
        <begin position="10"/>
        <end position="166"/>
    </location>
</feature>
<evidence type="ECO:0000256" key="2">
    <source>
        <dbReference type="ARBA" id="ARBA00022448"/>
    </source>
</evidence>
<dbReference type="OrthoDB" id="10265489at2759"/>
<evidence type="ECO:0000259" key="6">
    <source>
        <dbReference type="Pfam" id="PF07933"/>
    </source>
</evidence>
<dbReference type="Gene3D" id="2.30.29.30">
    <property type="entry name" value="Pleckstrin-homology domain (PH domain)/Phosphotyrosine-binding domain (PTB)"/>
    <property type="match status" value="1"/>
</dbReference>
<dbReference type="AlphaFoldDB" id="A0A1I8I079"/>
<feature type="compositionally biased region" description="Gly residues" evidence="5">
    <location>
        <begin position="226"/>
        <end position="238"/>
    </location>
</feature>
<protein>
    <submittedName>
        <fullName evidence="8 9">DUF1681 domain-containing protein</fullName>
    </submittedName>
</protein>
<keyword evidence="4" id="KW-0653">Protein transport</keyword>
<comment type="similarity">
    <text evidence="1">Belongs to the NECAP family.</text>
</comment>
<accession>A0A1I8I079</accession>
<dbReference type="GO" id="GO:0030125">
    <property type="term" value="C:clathrin vesicle coat"/>
    <property type="evidence" value="ECO:0007669"/>
    <property type="project" value="TreeGrafter"/>
</dbReference>
<feature type="region of interest" description="Disordered" evidence="5">
    <location>
        <begin position="168"/>
        <end position="238"/>
    </location>
</feature>
<dbReference type="WBParaSite" id="maker-uti_cns_0008932-snap-gene-0.3-mRNA-1">
    <property type="protein sequence ID" value="maker-uti_cns_0008932-snap-gene-0.3-mRNA-1"/>
    <property type="gene ID" value="maker-uti_cns_0008932-snap-gene-0.3"/>
</dbReference>
<dbReference type="STRING" id="282301.A0A1I8I079"/>
<evidence type="ECO:0000256" key="1">
    <source>
        <dbReference type="ARBA" id="ARBA00007736"/>
    </source>
</evidence>
<evidence type="ECO:0000256" key="4">
    <source>
        <dbReference type="ARBA" id="ARBA00022927"/>
    </source>
</evidence>
<dbReference type="PANTHER" id="PTHR12847">
    <property type="entry name" value="ATP-BINDING CASSETTE ABC TRANSPORTER-RELATED"/>
    <property type="match status" value="1"/>
</dbReference>
<keyword evidence="3" id="KW-0254">Endocytosis</keyword>
<dbReference type="Proteomes" id="UP000095280">
    <property type="component" value="Unplaced"/>
</dbReference>
<evidence type="ECO:0000313" key="7">
    <source>
        <dbReference type="Proteomes" id="UP000095280"/>
    </source>
</evidence>
<dbReference type="PANTHER" id="PTHR12847:SF9">
    <property type="entry name" value="NECAP-LIKE PROTEIN CG9132"/>
    <property type="match status" value="1"/>
</dbReference>
<dbReference type="Pfam" id="PF07933">
    <property type="entry name" value="DUF1681"/>
    <property type="match status" value="1"/>
</dbReference>
<dbReference type="SUPFAM" id="SSF50729">
    <property type="entry name" value="PH domain-like"/>
    <property type="match status" value="1"/>
</dbReference>
<dbReference type="GO" id="GO:0015031">
    <property type="term" value="P:protein transport"/>
    <property type="evidence" value="ECO:0007669"/>
    <property type="project" value="UniProtKB-KW"/>
</dbReference>
<keyword evidence="2" id="KW-0813">Transport</keyword>
<dbReference type="FunFam" id="2.30.29.30:FF:000064">
    <property type="entry name" value="Adaptin ear-binding coat-associated protein 1"/>
    <property type="match status" value="1"/>
</dbReference>
<evidence type="ECO:0000256" key="5">
    <source>
        <dbReference type="SAM" id="MobiDB-lite"/>
    </source>
</evidence>
<sequence length="238" mass="25130">MAAAAAPSGYESVLCVKPDVKVYRLPPRQSNRAVRAADWQLESPDWCGRLRIVAVDKRLWLRLEDKTSGDLFARCPVDAFPGVAIEPVADSSRYFVIRVQDDSGRAAFIGIGFDDRGDAFDFNVAVQDHFKGLKQEAEAEQAAKEMAEGPKLDLSLKEGQTFRIAINTGRAGGESGSGGGGSRSRPKPAGGGAGGILLPPPPAPGSRHGQVKPSTNSDQVGLAKQQGGGGGLGWDTFQ</sequence>
<dbReference type="InterPro" id="IPR012466">
    <property type="entry name" value="NECAP_PHear"/>
</dbReference>
<dbReference type="GO" id="GO:0006897">
    <property type="term" value="P:endocytosis"/>
    <property type="evidence" value="ECO:0007669"/>
    <property type="project" value="UniProtKB-KW"/>
</dbReference>
<feature type="compositionally biased region" description="Gly residues" evidence="5">
    <location>
        <begin position="170"/>
        <end position="182"/>
    </location>
</feature>
<dbReference type="WBParaSite" id="maker-uti_cns_0008108-snap-gene-0.3-mRNA-1">
    <property type="protein sequence ID" value="maker-uti_cns_0008108-snap-gene-0.3-mRNA-1"/>
    <property type="gene ID" value="maker-uti_cns_0008108-snap-gene-0.3"/>
</dbReference>
<proteinExistence type="inferred from homology"/>
<evidence type="ECO:0000256" key="3">
    <source>
        <dbReference type="ARBA" id="ARBA00022583"/>
    </source>
</evidence>
<evidence type="ECO:0000313" key="9">
    <source>
        <dbReference type="WBParaSite" id="maker-uti_cns_0008932-snap-gene-0.3-mRNA-1"/>
    </source>
</evidence>
<dbReference type="InterPro" id="IPR011993">
    <property type="entry name" value="PH-like_dom_sf"/>
</dbReference>